<evidence type="ECO:0000256" key="1">
    <source>
        <dbReference type="ARBA" id="ARBA00022723"/>
    </source>
</evidence>
<dbReference type="InterPro" id="IPR008949">
    <property type="entry name" value="Isoprenoid_synthase_dom_sf"/>
</dbReference>
<keyword evidence="3" id="KW-0808">Transferase</keyword>
<dbReference type="PANTHER" id="PTHR12001">
    <property type="entry name" value="GERANYLGERANYL PYROPHOSPHATE SYNTHASE"/>
    <property type="match status" value="1"/>
</dbReference>
<dbReference type="Gene3D" id="1.10.600.10">
    <property type="entry name" value="Farnesyl Diphosphate Synthase"/>
    <property type="match status" value="1"/>
</dbReference>
<dbReference type="GO" id="GO:0008299">
    <property type="term" value="P:isoprenoid biosynthetic process"/>
    <property type="evidence" value="ECO:0007669"/>
    <property type="project" value="InterPro"/>
</dbReference>
<dbReference type="PANTHER" id="PTHR12001:SF44">
    <property type="entry name" value="GERANYLGERANYL PYROPHOSPHATE SYNTHASE"/>
    <property type="match status" value="1"/>
</dbReference>
<organism evidence="4 5">
    <name type="scientific">Halteria grandinella</name>
    <dbReference type="NCBI Taxonomy" id="5974"/>
    <lineage>
        <taxon>Eukaryota</taxon>
        <taxon>Sar</taxon>
        <taxon>Alveolata</taxon>
        <taxon>Ciliophora</taxon>
        <taxon>Intramacronucleata</taxon>
        <taxon>Spirotrichea</taxon>
        <taxon>Stichotrichia</taxon>
        <taxon>Sporadotrichida</taxon>
        <taxon>Halteriidae</taxon>
        <taxon>Halteria</taxon>
    </lineage>
</organism>
<dbReference type="GO" id="GO:0004659">
    <property type="term" value="F:prenyltransferase activity"/>
    <property type="evidence" value="ECO:0007669"/>
    <property type="project" value="InterPro"/>
</dbReference>
<dbReference type="SFLD" id="SFLDS00005">
    <property type="entry name" value="Isoprenoid_Synthase_Type_I"/>
    <property type="match status" value="1"/>
</dbReference>
<dbReference type="AlphaFoldDB" id="A0A8J8NQ85"/>
<dbReference type="PROSITE" id="PS00723">
    <property type="entry name" value="POLYPRENYL_SYNTHASE_1"/>
    <property type="match status" value="1"/>
</dbReference>
<sequence length="351" mass="40206">MERIIPRQVNNTTLKENFPYLFTEHYQDEFPKADVQAVNKGLLEPMYDLMDRGGKRWRPCLGLAFAECFGRDARKFEDDIYYACGLTEIVHNGSLMADDIEDRSQLRRGLPCTYLKYGLDYAVNASTLMYYIPIAQMNRFITDPALQSRLTSIYNQEMVNLHFGQNWDITWHHGGAGGISMCPTEDQYVQMVLNKTSVLPRMCLRFLAEILELKPQQRSAVIKYIETLGAAFQIQDDIIAVTSEQYAKERGVGEDIREGKRSLMVIHSLNIKQKQAIAKRLDEILNLHTDDVSLLREAIDILITNGSVDYAKNRAASMMAQAWSELERQIPECKAKKDVEALSSYLIDRDI</sequence>
<comment type="similarity">
    <text evidence="3">Belongs to the FPP/GGPP synthase family.</text>
</comment>
<evidence type="ECO:0000256" key="2">
    <source>
        <dbReference type="ARBA" id="ARBA00022842"/>
    </source>
</evidence>
<name>A0A8J8NQ85_HALGN</name>
<dbReference type="CDD" id="cd00685">
    <property type="entry name" value="Trans_IPPS_HT"/>
    <property type="match status" value="1"/>
</dbReference>
<evidence type="ECO:0000256" key="3">
    <source>
        <dbReference type="RuleBase" id="RU004466"/>
    </source>
</evidence>
<gene>
    <name evidence="4" type="ORF">FGO68_gene5985</name>
</gene>
<dbReference type="OrthoDB" id="6921389at2759"/>
<evidence type="ECO:0000313" key="4">
    <source>
        <dbReference type="EMBL" id="TNV78221.1"/>
    </source>
</evidence>
<accession>A0A8J8NQ85</accession>
<dbReference type="Proteomes" id="UP000785679">
    <property type="component" value="Unassembled WGS sequence"/>
</dbReference>
<reference evidence="4" key="1">
    <citation type="submission" date="2019-06" db="EMBL/GenBank/DDBJ databases">
        <authorList>
            <person name="Zheng W."/>
        </authorList>
    </citation>
    <scope>NUCLEOTIDE SEQUENCE</scope>
    <source>
        <strain evidence="4">QDHG01</strain>
    </source>
</reference>
<evidence type="ECO:0008006" key="6">
    <source>
        <dbReference type="Google" id="ProtNLM"/>
    </source>
</evidence>
<dbReference type="GO" id="GO:0046872">
    <property type="term" value="F:metal ion binding"/>
    <property type="evidence" value="ECO:0007669"/>
    <property type="project" value="UniProtKB-KW"/>
</dbReference>
<dbReference type="Pfam" id="PF00348">
    <property type="entry name" value="polyprenyl_synt"/>
    <property type="match status" value="1"/>
</dbReference>
<keyword evidence="5" id="KW-1185">Reference proteome</keyword>
<dbReference type="SUPFAM" id="SSF48576">
    <property type="entry name" value="Terpenoid synthases"/>
    <property type="match status" value="1"/>
</dbReference>
<dbReference type="InterPro" id="IPR000092">
    <property type="entry name" value="Polyprenyl_synt"/>
</dbReference>
<protein>
    <recommendedName>
        <fullName evidence="6">Polyprenyl synthetase</fullName>
    </recommendedName>
</protein>
<keyword evidence="1" id="KW-0479">Metal-binding</keyword>
<keyword evidence="2" id="KW-0460">Magnesium</keyword>
<dbReference type="InterPro" id="IPR033749">
    <property type="entry name" value="Polyprenyl_synt_CS"/>
</dbReference>
<evidence type="ECO:0000313" key="5">
    <source>
        <dbReference type="Proteomes" id="UP000785679"/>
    </source>
</evidence>
<comment type="caution">
    <text evidence="4">The sequence shown here is derived from an EMBL/GenBank/DDBJ whole genome shotgun (WGS) entry which is preliminary data.</text>
</comment>
<proteinExistence type="inferred from homology"/>
<dbReference type="EMBL" id="RRYP01010693">
    <property type="protein sequence ID" value="TNV78221.1"/>
    <property type="molecule type" value="Genomic_DNA"/>
</dbReference>